<dbReference type="Pfam" id="PF13306">
    <property type="entry name" value="LRR_5"/>
    <property type="match status" value="1"/>
</dbReference>
<dbReference type="AlphaFoldDB" id="A0A9W7E7H0"/>
<dbReference type="Proteomes" id="UP001162640">
    <property type="component" value="Unassembled WGS sequence"/>
</dbReference>
<proteinExistence type="predicted"/>
<dbReference type="PANTHER" id="PTHR45661">
    <property type="entry name" value="SURFACE ANTIGEN"/>
    <property type="match status" value="1"/>
</dbReference>
<dbReference type="SUPFAM" id="SSF52058">
    <property type="entry name" value="L domain-like"/>
    <property type="match status" value="1"/>
</dbReference>
<sequence>MHTSAFRIHFFDFVPVDALMALRVATKGWNAAVDALIDEGVRSGELIVHDGKDISFKVGRAREERCKLVTRVVFFLNIMKVGEWACRFAVNLVVVEIPEDVESICDFSFRGYTSLTTVSFPTTLSSIRQGAFNNCASLYNVDLLHTNLQELGQAAFGGCKELKSMTIPDSLQTLGDRVFYNCKALVPSNIDVGFDHDVSAIVAYLCSKQSNNNPDSD</sequence>
<accession>A0A9W7E7H0</accession>
<name>A0A9W7E7H0_9STRA</name>
<evidence type="ECO:0000313" key="2">
    <source>
        <dbReference type="Proteomes" id="UP001162640"/>
    </source>
</evidence>
<dbReference type="InterPro" id="IPR053139">
    <property type="entry name" value="Surface_bspA-like"/>
</dbReference>
<dbReference type="EMBL" id="BLQM01000135">
    <property type="protein sequence ID" value="GMH67910.1"/>
    <property type="molecule type" value="Genomic_DNA"/>
</dbReference>
<gene>
    <name evidence="1" type="ORF">TL16_g04795</name>
</gene>
<dbReference type="InterPro" id="IPR032675">
    <property type="entry name" value="LRR_dom_sf"/>
</dbReference>
<dbReference type="PANTHER" id="PTHR45661:SF3">
    <property type="entry name" value="IG-LIKE DOMAIN-CONTAINING PROTEIN"/>
    <property type="match status" value="1"/>
</dbReference>
<organism evidence="1 2">
    <name type="scientific">Triparma laevis f. inornata</name>
    <dbReference type="NCBI Taxonomy" id="1714386"/>
    <lineage>
        <taxon>Eukaryota</taxon>
        <taxon>Sar</taxon>
        <taxon>Stramenopiles</taxon>
        <taxon>Ochrophyta</taxon>
        <taxon>Bolidophyceae</taxon>
        <taxon>Parmales</taxon>
        <taxon>Triparmaceae</taxon>
        <taxon>Triparma</taxon>
    </lineage>
</organism>
<protein>
    <submittedName>
        <fullName evidence="1">Uncharacterized protein</fullName>
    </submittedName>
</protein>
<evidence type="ECO:0000313" key="1">
    <source>
        <dbReference type="EMBL" id="GMH67910.1"/>
    </source>
</evidence>
<comment type="caution">
    <text evidence="1">The sequence shown here is derived from an EMBL/GenBank/DDBJ whole genome shotgun (WGS) entry which is preliminary data.</text>
</comment>
<reference evidence="2" key="1">
    <citation type="journal article" date="2023" name="Commun. Biol.">
        <title>Genome analysis of Parmales, the sister group of diatoms, reveals the evolutionary specialization of diatoms from phago-mixotrophs to photoautotrophs.</title>
        <authorList>
            <person name="Ban H."/>
            <person name="Sato S."/>
            <person name="Yoshikawa S."/>
            <person name="Yamada K."/>
            <person name="Nakamura Y."/>
            <person name="Ichinomiya M."/>
            <person name="Sato N."/>
            <person name="Blanc-Mathieu R."/>
            <person name="Endo H."/>
            <person name="Kuwata A."/>
            <person name="Ogata H."/>
        </authorList>
    </citation>
    <scope>NUCLEOTIDE SEQUENCE [LARGE SCALE GENOMIC DNA]</scope>
</reference>
<dbReference type="Gene3D" id="3.80.10.10">
    <property type="entry name" value="Ribonuclease Inhibitor"/>
    <property type="match status" value="1"/>
</dbReference>
<dbReference type="InterPro" id="IPR026906">
    <property type="entry name" value="LRR_5"/>
</dbReference>